<dbReference type="InterPro" id="IPR011123">
    <property type="entry name" value="Y_Y_Y"/>
</dbReference>
<dbReference type="Proteomes" id="UP001320119">
    <property type="component" value="Chromosome"/>
</dbReference>
<keyword evidence="4" id="KW-0472">Membrane</keyword>
<dbReference type="PROSITE" id="PS51257">
    <property type="entry name" value="PROKAR_LIPOPROTEIN"/>
    <property type="match status" value="1"/>
</dbReference>
<dbReference type="GO" id="GO:0005886">
    <property type="term" value="C:plasma membrane"/>
    <property type="evidence" value="ECO:0007669"/>
    <property type="project" value="TreeGrafter"/>
</dbReference>
<dbReference type="EC" id="2.7.7.65" evidence="2"/>
<keyword evidence="8" id="KW-1185">Reference proteome</keyword>
<dbReference type="FunFam" id="2.60.40.10:FF:000791">
    <property type="entry name" value="Two-component system sensor histidine kinase/response regulator"/>
    <property type="match status" value="1"/>
</dbReference>
<dbReference type="SUPFAM" id="SSF63829">
    <property type="entry name" value="Calcium-dependent phosphotriesterase"/>
    <property type="match status" value="3"/>
</dbReference>
<dbReference type="SUPFAM" id="SSF55073">
    <property type="entry name" value="Nucleotide cyclase"/>
    <property type="match status" value="1"/>
</dbReference>
<evidence type="ECO:0000256" key="1">
    <source>
        <dbReference type="ARBA" id="ARBA00001946"/>
    </source>
</evidence>
<feature type="transmembrane region" description="Helical" evidence="4">
    <location>
        <begin position="814"/>
        <end position="835"/>
    </location>
</feature>
<dbReference type="Pfam" id="PF07495">
    <property type="entry name" value="Y_Y_Y"/>
    <property type="match status" value="1"/>
</dbReference>
<protein>
    <recommendedName>
        <fullName evidence="2">diguanylate cyclase</fullName>
        <ecNumber evidence="2">2.7.7.65</ecNumber>
    </recommendedName>
</protein>
<dbReference type="AlphaFoldDB" id="A0AAN2BIJ6"/>
<evidence type="ECO:0000313" key="7">
    <source>
        <dbReference type="EMBL" id="BCD95973.1"/>
    </source>
</evidence>
<evidence type="ECO:0000259" key="6">
    <source>
        <dbReference type="PROSITE" id="PS50887"/>
    </source>
</evidence>
<dbReference type="Gene3D" id="2.130.10.10">
    <property type="entry name" value="YVTN repeat-like/Quinoprotein amine dehydrogenase"/>
    <property type="match status" value="4"/>
</dbReference>
<proteinExistence type="predicted"/>
<reference evidence="7 8" key="1">
    <citation type="journal article" date="2022" name="IScience">
        <title>An ultrasensitive nanofiber-based assay for enzymatic hydrolysis and deep-sea microbial degradation of cellulose.</title>
        <authorList>
            <person name="Tsudome M."/>
            <person name="Tachioka M."/>
            <person name="Miyazaki M."/>
            <person name="Uchimura K."/>
            <person name="Tsuda M."/>
            <person name="Takaki Y."/>
            <person name="Deguchi S."/>
        </authorList>
    </citation>
    <scope>NUCLEOTIDE SEQUENCE [LARGE SCALE GENOMIC DNA]</scope>
    <source>
        <strain evidence="7 8">GE09</strain>
    </source>
</reference>
<organism evidence="7 8">
    <name type="scientific">Marinagarivorans cellulosilyticus</name>
    <dbReference type="NCBI Taxonomy" id="2721545"/>
    <lineage>
        <taxon>Bacteria</taxon>
        <taxon>Pseudomonadati</taxon>
        <taxon>Pseudomonadota</taxon>
        <taxon>Gammaproteobacteria</taxon>
        <taxon>Cellvibrionales</taxon>
        <taxon>Cellvibrionaceae</taxon>
        <taxon>Marinagarivorans</taxon>
    </lineage>
</organism>
<dbReference type="InterPro" id="IPR000160">
    <property type="entry name" value="GGDEF_dom"/>
</dbReference>
<dbReference type="NCBIfam" id="TIGR00254">
    <property type="entry name" value="GGDEF"/>
    <property type="match status" value="1"/>
</dbReference>
<name>A0AAN2BIJ6_9GAMM</name>
<dbReference type="FunFam" id="3.30.70.270:FF:000001">
    <property type="entry name" value="Diguanylate cyclase domain protein"/>
    <property type="match status" value="1"/>
</dbReference>
<dbReference type="KEGG" id="marq:MARGE09_P0172"/>
<dbReference type="GO" id="GO:0043709">
    <property type="term" value="P:cell adhesion involved in single-species biofilm formation"/>
    <property type="evidence" value="ECO:0007669"/>
    <property type="project" value="TreeGrafter"/>
</dbReference>
<dbReference type="CDD" id="cd01949">
    <property type="entry name" value="GGDEF"/>
    <property type="match status" value="1"/>
</dbReference>
<dbReference type="Gene3D" id="3.30.70.270">
    <property type="match status" value="1"/>
</dbReference>
<dbReference type="InterPro" id="IPR015943">
    <property type="entry name" value="WD40/YVTN_repeat-like_dom_sf"/>
</dbReference>
<keyword evidence="5" id="KW-0732">Signal</keyword>
<dbReference type="PANTHER" id="PTHR45138:SF9">
    <property type="entry name" value="DIGUANYLATE CYCLASE DGCM-RELATED"/>
    <property type="match status" value="1"/>
</dbReference>
<evidence type="ECO:0000256" key="3">
    <source>
        <dbReference type="ARBA" id="ARBA00034247"/>
    </source>
</evidence>
<comment type="catalytic activity">
    <reaction evidence="3">
        <text>2 GTP = 3',3'-c-di-GMP + 2 diphosphate</text>
        <dbReference type="Rhea" id="RHEA:24898"/>
        <dbReference type="ChEBI" id="CHEBI:33019"/>
        <dbReference type="ChEBI" id="CHEBI:37565"/>
        <dbReference type="ChEBI" id="CHEBI:58805"/>
        <dbReference type="EC" id="2.7.7.65"/>
    </reaction>
</comment>
<dbReference type="GO" id="GO:0052621">
    <property type="term" value="F:diguanylate cyclase activity"/>
    <property type="evidence" value="ECO:0007669"/>
    <property type="project" value="UniProtKB-EC"/>
</dbReference>
<dbReference type="InterPro" id="IPR013783">
    <property type="entry name" value="Ig-like_fold"/>
</dbReference>
<dbReference type="Pfam" id="PF00990">
    <property type="entry name" value="GGDEF"/>
    <property type="match status" value="1"/>
</dbReference>
<dbReference type="InterPro" id="IPR043128">
    <property type="entry name" value="Rev_trsase/Diguanyl_cyclase"/>
</dbReference>
<evidence type="ECO:0000256" key="5">
    <source>
        <dbReference type="SAM" id="SignalP"/>
    </source>
</evidence>
<evidence type="ECO:0000256" key="4">
    <source>
        <dbReference type="SAM" id="Phobius"/>
    </source>
</evidence>
<dbReference type="GO" id="GO:1902201">
    <property type="term" value="P:negative regulation of bacterial-type flagellum-dependent cell motility"/>
    <property type="evidence" value="ECO:0007669"/>
    <property type="project" value="TreeGrafter"/>
</dbReference>
<dbReference type="Gene3D" id="2.60.40.10">
    <property type="entry name" value="Immunoglobulins"/>
    <property type="match status" value="1"/>
</dbReference>
<comment type="cofactor">
    <cofactor evidence="1">
        <name>Mg(2+)</name>
        <dbReference type="ChEBI" id="CHEBI:18420"/>
    </cofactor>
</comment>
<evidence type="ECO:0000256" key="2">
    <source>
        <dbReference type="ARBA" id="ARBA00012528"/>
    </source>
</evidence>
<feature type="signal peptide" evidence="5">
    <location>
        <begin position="1"/>
        <end position="27"/>
    </location>
</feature>
<keyword evidence="4" id="KW-0812">Transmembrane</keyword>
<dbReference type="PANTHER" id="PTHR45138">
    <property type="entry name" value="REGULATORY COMPONENTS OF SENSORY TRANSDUCTION SYSTEM"/>
    <property type="match status" value="1"/>
</dbReference>
<dbReference type="Pfam" id="PF07494">
    <property type="entry name" value="Reg_prop"/>
    <property type="match status" value="5"/>
</dbReference>
<feature type="domain" description="GGDEF" evidence="6">
    <location>
        <begin position="879"/>
        <end position="1012"/>
    </location>
</feature>
<dbReference type="InterPro" id="IPR029787">
    <property type="entry name" value="Nucleotide_cyclase"/>
</dbReference>
<keyword evidence="4" id="KW-1133">Transmembrane helix</keyword>
<evidence type="ECO:0000313" key="8">
    <source>
        <dbReference type="Proteomes" id="UP001320119"/>
    </source>
</evidence>
<dbReference type="PROSITE" id="PS50887">
    <property type="entry name" value="GGDEF"/>
    <property type="match status" value="1"/>
</dbReference>
<feature type="chain" id="PRO_5042996056" description="diguanylate cyclase" evidence="5">
    <location>
        <begin position="28"/>
        <end position="1012"/>
    </location>
</feature>
<dbReference type="SMART" id="SM00267">
    <property type="entry name" value="GGDEF"/>
    <property type="match status" value="1"/>
</dbReference>
<accession>A0AAN2BIJ6</accession>
<dbReference type="EMBL" id="AP023086">
    <property type="protein sequence ID" value="BCD95973.1"/>
    <property type="molecule type" value="Genomic_DNA"/>
</dbReference>
<sequence>MFKGIHTQIVFALCACWCSLVCATAMAKTAQPPLRFDHQVFDHGADVRRLGGINRVIQDHQGFMWFAGSSAGLGRYDGSVLKLYQHDPNDITSVPDNFVWDIAINSQGHLWVATGRGICEYKRESDSFYCPQSFAGSKAVIRGASALLFDDQDRLYVGTHTTPYRIDFNNNTLQEFDLSTRNGEMLLNNTVWDIEIGPNGNIWFAISRLGIVRLSPSAKHAEIIQTSCKKKAAQQTTFYTLAFDHSNHLWAGTNGGGLCWIDPTNNAHEKVFWPNTLLGGSHNAVVRDLHVNNKGEVWASVGHQGILVFDQNKQLLAHHTHSSGRPSSIQSNQTRSVFEDKNNDMWIGLFPFGVDFIDRSREHIRTYKNNAMDPKSLSNNAILTVFEDSKNSIWVGTEFGLNRLNNDGTFKRFIAEPGNPHRLQANAILSIAEDQNGFLWVGTWSGGLYHFDPDSETFKHYGPQANNPNSLGDSFAWGAFIDSKNRLWVGSEGAGLQQYRKDSDDFVHYKNNNGQDNAISNLYVLHITEDKKGDLWLATYYGLNHFDPETKTFTSWQGDKDDPTKLSSSIIKSLLYSTDNYLWVGTHDNGLNRFDPNTGAVLRIGLDEGLPSSTVSSLLEDNAGNIWVATSNGLARIHPETFKINIYSEGVGLAGINYNRNATLAARDGTLYFGSTEGLTAMAPNALTLKESWHPIHITEFRVSNKIINIGKDSILKESTLTSDNITLEHSHGMFSLDFSVLSYRFPGNYEYAYQLEGFDKNWLYIGHRNTAIYTNLNPGTYSFKVKARVPGEQWQQRARTLTLVITPPWWRTYWAYCLYTLLFLGFIYGIYCIGRLKRTSDNYRHLAATDPLTGIYNRSGILLVVEALRQNKNNDKTQTQATLIIDIDHFKKINDTYGHAVGDQAIQHVVDTLQKNIRKEDYLGRWGGEEFIILVQLASKVALQQFGDDLCHAVENTPMQLDNATPLQLTVSIGGALHHTNEPFDSTCQRADEALYVAKESGRNRFCGAND</sequence>
<dbReference type="InterPro" id="IPR050469">
    <property type="entry name" value="Diguanylate_Cyclase"/>
</dbReference>
<gene>
    <name evidence="7" type="ORF">MARGE09_P0172</name>
</gene>
<dbReference type="InterPro" id="IPR011110">
    <property type="entry name" value="Reg_prop"/>
</dbReference>